<proteinExistence type="predicted"/>
<sequence length="402" mass="43763">MTDVRRTLRRVRAGVTPAGRAVICLGAFATLVAAFAGYDEFRLIAIMCALLVLVALVLFSMPTRVRARLQLHPAHTIAGETGVGDLEVTNLRLTPMYHPLVSIPLDAARDDLRGAQRVHVRMPVLRRGETTVERFEVPAVRRGVLQVGPAGVRRTDPLGFFQRHAVWAQPVDLYVRPRMVRVESLGTGSVRDLEGIPSDQISMSDLSFHALREYVVGDDLRHVHWRSSARTGRLYVRQYHDTRRSHTVVLVDDDPAAYADPEDFELALSIAASVVMRVALEQFALTLVCGPQQLAGSPHQVLDAFCLSELAAGSDLRLAAATAARMAPDASQLIVVSGGGVDPGVLSEVRRTFPDDVQFLAFRADPGSGEESPAADRPHLLTVSVLEELPGLLGAYVRGVVL</sequence>
<accession>A0A1H0DJH3</accession>
<gene>
    <name evidence="3" type="ORF">SAMN05192576_2586</name>
</gene>
<evidence type="ECO:0000313" key="3">
    <source>
        <dbReference type="EMBL" id="SDN70161.1"/>
    </source>
</evidence>
<feature type="domain" description="DUF58" evidence="2">
    <location>
        <begin position="211"/>
        <end position="275"/>
    </location>
</feature>
<feature type="transmembrane region" description="Helical" evidence="1">
    <location>
        <begin position="21"/>
        <end position="38"/>
    </location>
</feature>
<name>A0A1H0DJH3_9ACTN</name>
<dbReference type="AlphaFoldDB" id="A0A1H0DJH3"/>
<dbReference type="Proteomes" id="UP000199004">
    <property type="component" value="Unassembled WGS sequence"/>
</dbReference>
<dbReference type="EMBL" id="FNIC01000004">
    <property type="protein sequence ID" value="SDN70161.1"/>
    <property type="molecule type" value="Genomic_DNA"/>
</dbReference>
<dbReference type="InterPro" id="IPR002881">
    <property type="entry name" value="DUF58"/>
</dbReference>
<keyword evidence="4" id="KW-1185">Reference proteome</keyword>
<feature type="transmembrane region" description="Helical" evidence="1">
    <location>
        <begin position="44"/>
        <end position="61"/>
    </location>
</feature>
<evidence type="ECO:0000313" key="4">
    <source>
        <dbReference type="Proteomes" id="UP000199004"/>
    </source>
</evidence>
<dbReference type="STRING" id="1005944.SAMN05192576_2586"/>
<reference evidence="3 4" key="1">
    <citation type="submission" date="2016-10" db="EMBL/GenBank/DDBJ databases">
        <authorList>
            <person name="de Groot N.N."/>
        </authorList>
    </citation>
    <scope>NUCLEOTIDE SEQUENCE [LARGE SCALE GENOMIC DNA]</scope>
    <source>
        <strain evidence="3 4">CGMCC 1.11147</strain>
    </source>
</reference>
<dbReference type="OrthoDB" id="9812729at2"/>
<evidence type="ECO:0000256" key="1">
    <source>
        <dbReference type="SAM" id="Phobius"/>
    </source>
</evidence>
<organism evidence="3 4">
    <name type="scientific">Nocardioides szechwanensis</name>
    <dbReference type="NCBI Taxonomy" id="1005944"/>
    <lineage>
        <taxon>Bacteria</taxon>
        <taxon>Bacillati</taxon>
        <taxon>Actinomycetota</taxon>
        <taxon>Actinomycetes</taxon>
        <taxon>Propionibacteriales</taxon>
        <taxon>Nocardioidaceae</taxon>
        <taxon>Nocardioides</taxon>
    </lineage>
</organism>
<evidence type="ECO:0000259" key="2">
    <source>
        <dbReference type="Pfam" id="PF01882"/>
    </source>
</evidence>
<keyword evidence="1" id="KW-0812">Transmembrane</keyword>
<keyword evidence="1" id="KW-0472">Membrane</keyword>
<protein>
    <submittedName>
        <fullName evidence="3">Uncharacterized conserved protein, DUF58 family, contains vWF domain</fullName>
    </submittedName>
</protein>
<dbReference type="RefSeq" id="WP_091025229.1">
    <property type="nucleotide sequence ID" value="NZ_BKAE01000013.1"/>
</dbReference>
<keyword evidence="1" id="KW-1133">Transmembrane helix</keyword>
<dbReference type="PANTHER" id="PTHR34351">
    <property type="entry name" value="SLR1927 PROTEIN-RELATED"/>
    <property type="match status" value="1"/>
</dbReference>
<dbReference type="Pfam" id="PF01882">
    <property type="entry name" value="DUF58"/>
    <property type="match status" value="1"/>
</dbReference>
<dbReference type="PANTHER" id="PTHR34351:SF1">
    <property type="entry name" value="SLR1927 PROTEIN"/>
    <property type="match status" value="1"/>
</dbReference>